<keyword evidence="2" id="KW-0547">Nucleotide-binding</keyword>
<evidence type="ECO:0000259" key="5">
    <source>
        <dbReference type="PROSITE" id="PS51720"/>
    </source>
</evidence>
<keyword evidence="7" id="KW-1185">Reference proteome</keyword>
<dbReference type="CDD" id="cd01852">
    <property type="entry name" value="AIG1"/>
    <property type="match status" value="1"/>
</dbReference>
<protein>
    <recommendedName>
        <fullName evidence="5">AIG1-type G domain-containing protein</fullName>
    </recommendedName>
</protein>
<dbReference type="Ensembl" id="ENSACIT00000029643.1">
    <property type="protein sequence ID" value="ENSACIP00000028876.1"/>
    <property type="gene ID" value="ENSACIG00000022355.1"/>
</dbReference>
<dbReference type="AlphaFoldDB" id="A0A3Q0T9V0"/>
<proteinExistence type="inferred from homology"/>
<reference evidence="6" key="1">
    <citation type="submission" date="2025-08" db="UniProtKB">
        <authorList>
            <consortium name="Ensembl"/>
        </authorList>
    </citation>
    <scope>IDENTIFICATION</scope>
</reference>
<feature type="coiled-coil region" evidence="4">
    <location>
        <begin position="211"/>
        <end position="261"/>
    </location>
</feature>
<accession>A0A3Q0T9V0</accession>
<dbReference type="FunFam" id="3.40.50.300:FF:000366">
    <property type="entry name" value="GTPase, IMAP family member 2"/>
    <property type="match status" value="1"/>
</dbReference>
<dbReference type="InterPro" id="IPR006703">
    <property type="entry name" value="G_AIG1"/>
</dbReference>
<dbReference type="GeneTree" id="ENSGT01120000271858"/>
<dbReference type="PANTHER" id="PTHR10903">
    <property type="entry name" value="GTPASE, IMAP FAMILY MEMBER-RELATED"/>
    <property type="match status" value="1"/>
</dbReference>
<dbReference type="InterPro" id="IPR045058">
    <property type="entry name" value="GIMA/IAN/Toc"/>
</dbReference>
<organism evidence="6 7">
    <name type="scientific">Amphilophus citrinellus</name>
    <name type="common">Midas cichlid</name>
    <name type="synonym">Cichlasoma citrinellum</name>
    <dbReference type="NCBI Taxonomy" id="61819"/>
    <lineage>
        <taxon>Eukaryota</taxon>
        <taxon>Metazoa</taxon>
        <taxon>Chordata</taxon>
        <taxon>Craniata</taxon>
        <taxon>Vertebrata</taxon>
        <taxon>Euteleostomi</taxon>
        <taxon>Actinopterygii</taxon>
        <taxon>Neopterygii</taxon>
        <taxon>Teleostei</taxon>
        <taxon>Neoteleostei</taxon>
        <taxon>Acanthomorphata</taxon>
        <taxon>Ovalentaria</taxon>
        <taxon>Cichlomorphae</taxon>
        <taxon>Cichliformes</taxon>
        <taxon>Cichlidae</taxon>
        <taxon>New World cichlids</taxon>
        <taxon>Cichlasomatinae</taxon>
        <taxon>Heroini</taxon>
        <taxon>Amphilophus</taxon>
    </lineage>
</organism>
<evidence type="ECO:0000256" key="3">
    <source>
        <dbReference type="ARBA" id="ARBA00023134"/>
    </source>
</evidence>
<dbReference type="STRING" id="61819.ENSACIP00000028876"/>
<comment type="similarity">
    <text evidence="1">Belongs to the TRAFAC class TrmE-Era-EngA-EngB-Septin-like GTPase superfamily. AIG1/Toc34/Toc159-like paraseptin GTPase family. IAN subfamily.</text>
</comment>
<keyword evidence="3" id="KW-0342">GTP-binding</keyword>
<keyword evidence="4" id="KW-0175">Coiled coil</keyword>
<evidence type="ECO:0000313" key="6">
    <source>
        <dbReference type="Ensembl" id="ENSACIP00000028876.1"/>
    </source>
</evidence>
<sequence>IRQPERIKPSLNLPLRIVLIGKTGSGKSSSGNTILGRKKFRAETLPSSVTKKCQKEQGEVDGRSVAVVDTPGLFDTALSNEEVHEELVKCISLLAPGPHVFLLVIQVGRFTAEERETLKLIKKVFGKNSEKFTIVLFTRGDSLKHDSKSVEEYIEMEHDESLKKVISDCGGRHHVFNNYDEQNHKQASELITKIEEMVEKNGGECYTNDMLQEAEAAIQKEVERILKSKEEVMQREFEELQRQHEEEINEMEKRNTEQRKEIELDREPREKRKDFAAELLGIFSSLTNVFLKYW</sequence>
<dbReference type="GO" id="GO:0005525">
    <property type="term" value="F:GTP binding"/>
    <property type="evidence" value="ECO:0007669"/>
    <property type="project" value="UniProtKB-KW"/>
</dbReference>
<evidence type="ECO:0000313" key="7">
    <source>
        <dbReference type="Proteomes" id="UP000261340"/>
    </source>
</evidence>
<feature type="domain" description="AIG1-type G" evidence="5">
    <location>
        <begin position="12"/>
        <end position="215"/>
    </location>
</feature>
<evidence type="ECO:0000256" key="4">
    <source>
        <dbReference type="SAM" id="Coils"/>
    </source>
</evidence>
<dbReference type="PROSITE" id="PS51720">
    <property type="entry name" value="G_AIG1"/>
    <property type="match status" value="1"/>
</dbReference>
<evidence type="ECO:0000256" key="2">
    <source>
        <dbReference type="ARBA" id="ARBA00022741"/>
    </source>
</evidence>
<evidence type="ECO:0000256" key="1">
    <source>
        <dbReference type="ARBA" id="ARBA00008535"/>
    </source>
</evidence>
<dbReference type="PANTHER" id="PTHR10903:SF188">
    <property type="entry name" value="GTPASE IMAP FAMILY MEMBER 2-LIKE-RELATED"/>
    <property type="match status" value="1"/>
</dbReference>
<dbReference type="SUPFAM" id="SSF52540">
    <property type="entry name" value="P-loop containing nucleoside triphosphate hydrolases"/>
    <property type="match status" value="1"/>
</dbReference>
<reference evidence="6" key="2">
    <citation type="submission" date="2025-09" db="UniProtKB">
        <authorList>
            <consortium name="Ensembl"/>
        </authorList>
    </citation>
    <scope>IDENTIFICATION</scope>
</reference>
<dbReference type="Gene3D" id="3.40.50.300">
    <property type="entry name" value="P-loop containing nucleotide triphosphate hydrolases"/>
    <property type="match status" value="1"/>
</dbReference>
<dbReference type="Pfam" id="PF04548">
    <property type="entry name" value="AIG1"/>
    <property type="match status" value="1"/>
</dbReference>
<name>A0A3Q0T9V0_AMPCI</name>
<dbReference type="Proteomes" id="UP000261340">
    <property type="component" value="Unplaced"/>
</dbReference>
<dbReference type="InterPro" id="IPR027417">
    <property type="entry name" value="P-loop_NTPase"/>
</dbReference>